<dbReference type="Pfam" id="PF13041">
    <property type="entry name" value="PPR_2"/>
    <property type="match status" value="2"/>
</dbReference>
<evidence type="ECO:0000256" key="1">
    <source>
        <dbReference type="ARBA" id="ARBA00006643"/>
    </source>
</evidence>
<evidence type="ECO:0000256" key="3">
    <source>
        <dbReference type="PROSITE-ProRule" id="PRU00708"/>
    </source>
</evidence>
<keyword evidence="6" id="KW-1185">Reference proteome</keyword>
<sequence length="691" mass="78136">MLKLARVAFSIQDPLKLLLLSTENKNLKIGKIVHALLIVSRPTSEENTYEANSLINFYSKCCEVWNARNLFDRMRDRNVVSWGALMAGYLHHGLSLEVIVLLKDMLLEGSVRPNEYIFATVISSCSDGIGGRVDDGRQCHGFVLKSGLLFHQYVRNALVYMYSKCSRIQDALSVCNSFPGNDIFAYNSVLRGLVEHGYLTEGLEILRRMLGEYMKWDSVAFVNAFGLCASLKDLKLGLQVHGKMMASDVESDVYINSATINMYGKCGKVSSARRVFDRLQSQNVILWTAIMSVYLQNGCFEETLNLFSEMLQEDVKPNEYTFAVLLNASAGLSTLKHGYLLHARTLKSGFTDYNIVGNSLIDVYAKGGNIEAANKVFSNMIYRDTISWNAIICGYSHHGLGKEALLVFQDMLAAEEHPNHVTFVGVLSACAHLGIVQEGLYYFNHLMKQVGVDQGLQHYTCVVGLLSKAGQLHEAQNFMISSPVRWDAVAWRTLLNACHVHRNYDLGKQIAEHVLEMYPSDVGSYTLLSNMFAKAERWDNVVKIRKLMRERNIKKEPGVSWIEIKNATHIFVSEDSKHPEHTQIYEKVKELLSMIRPLGYVPDIGAVLHDVEDEQKEYYLSYHSEKLAVAYGIMKMPAATPILVMKNLRMCDDCHSAIKLISKVTNRMIIVRDAKRFHHFQDGHCTCADYW</sequence>
<feature type="repeat" description="PPR" evidence="3">
    <location>
        <begin position="283"/>
        <end position="317"/>
    </location>
</feature>
<dbReference type="InterPro" id="IPR046960">
    <property type="entry name" value="PPR_At4g14850-like_plant"/>
</dbReference>
<proteinExistence type="inferred from homology"/>
<evidence type="ECO:0000313" key="5">
    <source>
        <dbReference type="EMBL" id="KAJ8775172.1"/>
    </source>
</evidence>
<dbReference type="PANTHER" id="PTHR47926:SF385">
    <property type="entry name" value="DYW DOMAIN-CONTAINING PROTEIN"/>
    <property type="match status" value="1"/>
</dbReference>
<evidence type="ECO:0000313" key="6">
    <source>
        <dbReference type="Proteomes" id="UP001159364"/>
    </source>
</evidence>
<dbReference type="Pfam" id="PF20431">
    <property type="entry name" value="E_motif"/>
    <property type="match status" value="1"/>
</dbReference>
<dbReference type="PANTHER" id="PTHR47926">
    <property type="entry name" value="PENTATRICOPEPTIDE REPEAT-CONTAINING PROTEIN"/>
    <property type="match status" value="1"/>
</dbReference>
<protein>
    <recommendedName>
        <fullName evidence="4">DYW domain-containing protein</fullName>
    </recommendedName>
</protein>
<dbReference type="InterPro" id="IPR046848">
    <property type="entry name" value="E_motif"/>
</dbReference>
<dbReference type="InterPro" id="IPR011990">
    <property type="entry name" value="TPR-like_helical_dom_sf"/>
</dbReference>
<name>A0AAV8U751_9ROSI</name>
<dbReference type="GO" id="GO:0008270">
    <property type="term" value="F:zinc ion binding"/>
    <property type="evidence" value="ECO:0007669"/>
    <property type="project" value="InterPro"/>
</dbReference>
<dbReference type="PROSITE" id="PS51375">
    <property type="entry name" value="PPR"/>
    <property type="match status" value="4"/>
</dbReference>
<feature type="domain" description="DYW" evidence="4">
    <location>
        <begin position="599"/>
        <end position="691"/>
    </location>
</feature>
<comment type="similarity">
    <text evidence="1">Belongs to the PPR family. PCMP-H subfamily.</text>
</comment>
<dbReference type="GO" id="GO:0099402">
    <property type="term" value="P:plant organ development"/>
    <property type="evidence" value="ECO:0007669"/>
    <property type="project" value="UniProtKB-ARBA"/>
</dbReference>
<dbReference type="SUPFAM" id="SSF48452">
    <property type="entry name" value="TPR-like"/>
    <property type="match status" value="1"/>
</dbReference>
<dbReference type="GO" id="GO:0009451">
    <property type="term" value="P:RNA modification"/>
    <property type="evidence" value="ECO:0007669"/>
    <property type="project" value="InterPro"/>
</dbReference>
<reference evidence="5 6" key="1">
    <citation type="submission" date="2021-09" db="EMBL/GenBank/DDBJ databases">
        <title>Genomic insights and catalytic innovation underlie evolution of tropane alkaloids biosynthesis.</title>
        <authorList>
            <person name="Wang Y.-J."/>
            <person name="Tian T."/>
            <person name="Huang J.-P."/>
            <person name="Huang S.-X."/>
        </authorList>
    </citation>
    <scope>NUCLEOTIDE SEQUENCE [LARGE SCALE GENOMIC DNA]</scope>
    <source>
        <strain evidence="5">KIB-2018</strain>
        <tissue evidence="5">Leaf</tissue>
    </source>
</reference>
<dbReference type="AlphaFoldDB" id="A0AAV8U751"/>
<dbReference type="InterPro" id="IPR032867">
    <property type="entry name" value="DYW_dom"/>
</dbReference>
<dbReference type="Proteomes" id="UP001159364">
    <property type="component" value="Linkage Group LG01"/>
</dbReference>
<evidence type="ECO:0000259" key="4">
    <source>
        <dbReference type="Pfam" id="PF14432"/>
    </source>
</evidence>
<dbReference type="InterPro" id="IPR002885">
    <property type="entry name" value="PPR_rpt"/>
</dbReference>
<accession>A0AAV8U751</accession>
<dbReference type="Pfam" id="PF14432">
    <property type="entry name" value="DYW_deaminase"/>
    <property type="match status" value="1"/>
</dbReference>
<dbReference type="FunFam" id="1.25.40.10:FF:000227">
    <property type="entry name" value="Pentatricopeptide repeat-containing protein At3g13880"/>
    <property type="match status" value="1"/>
</dbReference>
<dbReference type="FunFam" id="1.25.40.10:FF:000158">
    <property type="entry name" value="pentatricopeptide repeat-containing protein At2g33680"/>
    <property type="match status" value="1"/>
</dbReference>
<dbReference type="NCBIfam" id="TIGR00756">
    <property type="entry name" value="PPR"/>
    <property type="match status" value="3"/>
</dbReference>
<gene>
    <name evidence="5" type="ORF">K2173_020176</name>
</gene>
<organism evidence="5 6">
    <name type="scientific">Erythroxylum novogranatense</name>
    <dbReference type="NCBI Taxonomy" id="1862640"/>
    <lineage>
        <taxon>Eukaryota</taxon>
        <taxon>Viridiplantae</taxon>
        <taxon>Streptophyta</taxon>
        <taxon>Embryophyta</taxon>
        <taxon>Tracheophyta</taxon>
        <taxon>Spermatophyta</taxon>
        <taxon>Magnoliopsida</taxon>
        <taxon>eudicotyledons</taxon>
        <taxon>Gunneridae</taxon>
        <taxon>Pentapetalae</taxon>
        <taxon>rosids</taxon>
        <taxon>fabids</taxon>
        <taxon>Malpighiales</taxon>
        <taxon>Erythroxylaceae</taxon>
        <taxon>Erythroxylum</taxon>
    </lineage>
</organism>
<feature type="repeat" description="PPR" evidence="3">
    <location>
        <begin position="384"/>
        <end position="418"/>
    </location>
</feature>
<comment type="caution">
    <text evidence="5">The sequence shown here is derived from an EMBL/GenBank/DDBJ whole genome shotgun (WGS) entry which is preliminary data.</text>
</comment>
<feature type="repeat" description="PPR" evidence="3">
    <location>
        <begin position="182"/>
        <end position="212"/>
    </location>
</feature>
<evidence type="ECO:0000256" key="2">
    <source>
        <dbReference type="ARBA" id="ARBA00022737"/>
    </source>
</evidence>
<dbReference type="Pfam" id="PF01535">
    <property type="entry name" value="PPR"/>
    <property type="match status" value="4"/>
</dbReference>
<dbReference type="EMBL" id="JAIWQS010000001">
    <property type="protein sequence ID" value="KAJ8775172.1"/>
    <property type="molecule type" value="Genomic_DNA"/>
</dbReference>
<dbReference type="GO" id="GO:0003723">
    <property type="term" value="F:RNA binding"/>
    <property type="evidence" value="ECO:0007669"/>
    <property type="project" value="InterPro"/>
</dbReference>
<dbReference type="Gene3D" id="1.25.40.10">
    <property type="entry name" value="Tetratricopeptide repeat domain"/>
    <property type="match status" value="5"/>
</dbReference>
<keyword evidence="2" id="KW-0677">Repeat</keyword>
<feature type="repeat" description="PPR" evidence="3">
    <location>
        <begin position="521"/>
        <end position="555"/>
    </location>
</feature>